<dbReference type="SUPFAM" id="SSF52833">
    <property type="entry name" value="Thioredoxin-like"/>
    <property type="match status" value="1"/>
</dbReference>
<keyword evidence="1" id="KW-0812">Transmembrane</keyword>
<accession>A0A0U3AVU0</accession>
<dbReference type="PANTHER" id="PTHR42852:SF13">
    <property type="entry name" value="PROTEIN DIPZ"/>
    <property type="match status" value="1"/>
</dbReference>
<dbReference type="InterPro" id="IPR013766">
    <property type="entry name" value="Thioredoxin_domain"/>
</dbReference>
<dbReference type="STRING" id="1526571.AT746_08050"/>
<evidence type="ECO:0000313" key="4">
    <source>
        <dbReference type="Proteomes" id="UP000068447"/>
    </source>
</evidence>
<evidence type="ECO:0000259" key="2">
    <source>
        <dbReference type="PROSITE" id="PS51352"/>
    </source>
</evidence>
<dbReference type="InterPro" id="IPR000866">
    <property type="entry name" value="AhpC/TSA"/>
</dbReference>
<dbReference type="Gene3D" id="3.40.30.10">
    <property type="entry name" value="Glutaredoxin"/>
    <property type="match status" value="1"/>
</dbReference>
<keyword evidence="4" id="KW-1185">Reference proteome</keyword>
<keyword evidence="1" id="KW-0472">Membrane</keyword>
<dbReference type="GO" id="GO:0016209">
    <property type="term" value="F:antioxidant activity"/>
    <property type="evidence" value="ECO:0007669"/>
    <property type="project" value="InterPro"/>
</dbReference>
<gene>
    <name evidence="3" type="ORF">AT746_08050</name>
</gene>
<organism evidence="3 4">
    <name type="scientific">Lacimicrobium alkaliphilum</name>
    <dbReference type="NCBI Taxonomy" id="1526571"/>
    <lineage>
        <taxon>Bacteria</taxon>
        <taxon>Pseudomonadati</taxon>
        <taxon>Pseudomonadota</taxon>
        <taxon>Gammaproteobacteria</taxon>
        <taxon>Alteromonadales</taxon>
        <taxon>Alteromonadaceae</taxon>
        <taxon>Lacimicrobium</taxon>
    </lineage>
</organism>
<evidence type="ECO:0000256" key="1">
    <source>
        <dbReference type="SAM" id="Phobius"/>
    </source>
</evidence>
<dbReference type="InterPro" id="IPR036249">
    <property type="entry name" value="Thioredoxin-like_sf"/>
</dbReference>
<protein>
    <recommendedName>
        <fullName evidence="2">Thioredoxin domain-containing protein</fullName>
    </recommendedName>
</protein>
<dbReference type="PANTHER" id="PTHR42852">
    <property type="entry name" value="THIOL:DISULFIDE INTERCHANGE PROTEIN DSBE"/>
    <property type="match status" value="1"/>
</dbReference>
<keyword evidence="1" id="KW-1133">Transmembrane helix</keyword>
<dbReference type="GO" id="GO:0016491">
    <property type="term" value="F:oxidoreductase activity"/>
    <property type="evidence" value="ECO:0007669"/>
    <property type="project" value="InterPro"/>
</dbReference>
<feature type="domain" description="Thioredoxin" evidence="2">
    <location>
        <begin position="35"/>
        <end position="170"/>
    </location>
</feature>
<dbReference type="PROSITE" id="PS51352">
    <property type="entry name" value="THIOREDOXIN_2"/>
    <property type="match status" value="1"/>
</dbReference>
<dbReference type="KEGG" id="lal:AT746_08050"/>
<dbReference type="InterPro" id="IPR050553">
    <property type="entry name" value="Thioredoxin_ResA/DsbE_sf"/>
</dbReference>
<dbReference type="OrthoDB" id="9796554at2"/>
<evidence type="ECO:0000313" key="3">
    <source>
        <dbReference type="EMBL" id="ALS98207.1"/>
    </source>
</evidence>
<dbReference type="AlphaFoldDB" id="A0A0U3AVU0"/>
<proteinExistence type="predicted"/>
<name>A0A0U3AVU0_9ALTE</name>
<dbReference type="Proteomes" id="UP000068447">
    <property type="component" value="Chromosome"/>
</dbReference>
<dbReference type="RefSeq" id="WP_062478846.1">
    <property type="nucleotide sequence ID" value="NZ_CP013650.1"/>
</dbReference>
<feature type="transmembrane region" description="Helical" evidence="1">
    <location>
        <begin position="12"/>
        <end position="29"/>
    </location>
</feature>
<dbReference type="CDD" id="cd02966">
    <property type="entry name" value="TlpA_like_family"/>
    <property type="match status" value="1"/>
</dbReference>
<dbReference type="EMBL" id="CP013650">
    <property type="protein sequence ID" value="ALS98207.1"/>
    <property type="molecule type" value="Genomic_DNA"/>
</dbReference>
<sequence length="170" mass="19037">MGEHSDNKKSNTWWQWPVLLVALAGVYLWQTRGLLDTGNQVNTTALPLLAGGSAPIVEGQGKPTLVYFFAPWCQICSLSIGNLDDLDAERINIKKVAMDYASLENVWQFVKDHDVQGEILLGHEGLKQQFRVYGYPTYYILDKDGKVLARDMGYSSGLGLKLRQWLATDS</sequence>
<dbReference type="Pfam" id="PF00578">
    <property type="entry name" value="AhpC-TSA"/>
    <property type="match status" value="1"/>
</dbReference>
<reference evidence="3 4" key="1">
    <citation type="submission" date="2015-12" db="EMBL/GenBank/DDBJ databases">
        <title>Complete genome of Lacimicrobium alkaliphilum KCTC 32984.</title>
        <authorList>
            <person name="Kim S.-G."/>
            <person name="Lee Y.-J."/>
        </authorList>
    </citation>
    <scope>NUCLEOTIDE SEQUENCE [LARGE SCALE GENOMIC DNA]</scope>
    <source>
        <strain evidence="3 4">YelD216</strain>
    </source>
</reference>